<evidence type="ECO:0000256" key="1">
    <source>
        <dbReference type="ARBA" id="ARBA00022801"/>
    </source>
</evidence>
<organism evidence="4 5">
    <name type="scientific">Candidatus Auribacter fodinae</name>
    <dbReference type="NCBI Taxonomy" id="2093366"/>
    <lineage>
        <taxon>Bacteria</taxon>
        <taxon>Pseudomonadati</taxon>
        <taxon>Candidatus Auribacterota</taxon>
        <taxon>Candidatus Auribacteria</taxon>
        <taxon>Candidatus Auribacterales</taxon>
        <taxon>Candidatus Auribacteraceae</taxon>
        <taxon>Candidatus Auribacter</taxon>
    </lineage>
</organism>
<dbReference type="Pfam" id="PF01966">
    <property type="entry name" value="HD"/>
    <property type="match status" value="1"/>
</dbReference>
<gene>
    <name evidence="4" type="ORF">C4541_01475</name>
</gene>
<dbReference type="SUPFAM" id="SSF109604">
    <property type="entry name" value="HD-domain/PDEase-like"/>
    <property type="match status" value="1"/>
</dbReference>
<reference evidence="4 5" key="1">
    <citation type="journal article" date="2017" name="ISME J.">
        <title>Energy and carbon metabolisms in a deep terrestrial subsurface fluid microbial community.</title>
        <authorList>
            <person name="Momper L."/>
            <person name="Jungbluth S.P."/>
            <person name="Lee M.D."/>
            <person name="Amend J.P."/>
        </authorList>
    </citation>
    <scope>NUCLEOTIDE SEQUENCE [LARGE SCALE GENOMIC DNA]</scope>
    <source>
        <strain evidence="4">SURF_26</strain>
    </source>
</reference>
<dbReference type="InterPro" id="IPR003607">
    <property type="entry name" value="HD/PDEase_dom"/>
</dbReference>
<dbReference type="CDD" id="cd00077">
    <property type="entry name" value="HDc"/>
    <property type="match status" value="1"/>
</dbReference>
<dbReference type="GO" id="GO:0008832">
    <property type="term" value="F:dGTPase activity"/>
    <property type="evidence" value="ECO:0007669"/>
    <property type="project" value="TreeGrafter"/>
</dbReference>
<dbReference type="NCBIfam" id="NF002326">
    <property type="entry name" value="PRK01286.1-1"/>
    <property type="match status" value="1"/>
</dbReference>
<dbReference type="InterPro" id="IPR050135">
    <property type="entry name" value="dGTPase-like"/>
</dbReference>
<dbReference type="GO" id="GO:0006203">
    <property type="term" value="P:dGTP catabolic process"/>
    <property type="evidence" value="ECO:0007669"/>
    <property type="project" value="TreeGrafter"/>
</dbReference>
<dbReference type="SMART" id="SM00471">
    <property type="entry name" value="HDc"/>
    <property type="match status" value="1"/>
</dbReference>
<dbReference type="HAMAP" id="MF_01212">
    <property type="entry name" value="dGTPase_type2"/>
    <property type="match status" value="1"/>
</dbReference>
<comment type="similarity">
    <text evidence="2">Belongs to the dGTPase family. Type 2 subfamily.</text>
</comment>
<feature type="domain" description="HD" evidence="3">
    <location>
        <begin position="79"/>
        <end position="206"/>
    </location>
</feature>
<dbReference type="PANTHER" id="PTHR11373:SF43">
    <property type="entry name" value="DEOXYGUANOSINETRIPHOSPHATE TRIPHOSPHOHYDROLASE-LIKE PROTEIN"/>
    <property type="match status" value="1"/>
</dbReference>
<dbReference type="InterPro" id="IPR023023">
    <property type="entry name" value="dNTPase_2"/>
</dbReference>
<dbReference type="NCBIfam" id="TIGR01353">
    <property type="entry name" value="dGTP_triPase"/>
    <property type="match status" value="1"/>
</dbReference>
<name>A0A3A4R5Y4_9BACT</name>
<dbReference type="Proteomes" id="UP000266426">
    <property type="component" value="Unassembled WGS sequence"/>
</dbReference>
<keyword evidence="1 2" id="KW-0378">Hydrolase</keyword>
<protein>
    <recommendedName>
        <fullName evidence="2">Deoxyguanosinetriphosphate triphosphohydrolase-like protein</fullName>
    </recommendedName>
</protein>
<dbReference type="AlphaFoldDB" id="A0A3A4R5Y4"/>
<dbReference type="Pfam" id="PF13286">
    <property type="entry name" value="HD_assoc"/>
    <property type="match status" value="1"/>
</dbReference>
<accession>A0A3A4R5Y4</accession>
<dbReference type="InterPro" id="IPR026875">
    <property type="entry name" value="PHydrolase_assoc_dom"/>
</dbReference>
<evidence type="ECO:0000313" key="5">
    <source>
        <dbReference type="Proteomes" id="UP000266426"/>
    </source>
</evidence>
<evidence type="ECO:0000256" key="2">
    <source>
        <dbReference type="HAMAP-Rule" id="MF_01212"/>
    </source>
</evidence>
<evidence type="ECO:0000313" key="4">
    <source>
        <dbReference type="EMBL" id="RJP61696.1"/>
    </source>
</evidence>
<dbReference type="PROSITE" id="PS51831">
    <property type="entry name" value="HD"/>
    <property type="match status" value="1"/>
</dbReference>
<comment type="caution">
    <text evidence="4">The sequence shown here is derived from an EMBL/GenBank/DDBJ whole genome shotgun (WGS) entry which is preliminary data.</text>
</comment>
<dbReference type="FunFam" id="1.10.3210.10:FF:000024">
    <property type="entry name" value="Deoxyguanosinetriphosphate triphosphohydrolase-like protein"/>
    <property type="match status" value="1"/>
</dbReference>
<dbReference type="Gene3D" id="1.10.3210.10">
    <property type="entry name" value="Hypothetical protein af1432"/>
    <property type="match status" value="1"/>
</dbReference>
<dbReference type="InterPro" id="IPR006674">
    <property type="entry name" value="HD_domain"/>
</dbReference>
<dbReference type="EMBL" id="QZJZ01000010">
    <property type="protein sequence ID" value="RJP61696.1"/>
    <property type="molecule type" value="Genomic_DNA"/>
</dbReference>
<proteinExistence type="inferred from homology"/>
<sequence length="389" mass="45877">MTLSVFDRDQLEQNEHALLAPYAMKSNMSKGRLYNEPEHPYRSRYQRDRDRIVHSRAFRRLEYKTQVFVNSEGDHFRTRLTHTLEVAMITRTIGRCLRLNEDLIETLALAHDMGHPAFGHSGEQKLNQLMQEHGGFEHNHQTLRIVELLEKKYPDFDGLNLTWEVREGIIKHSMDYNKPEKHQYDPYKAPLLEVQAVNIGDEIAYNSHDLDDGLSAGLFTFSDLAHIDIWREAFNAVNKKYHELDEKTLGSYVVREIIDRQVQDVLTHTQHIIQQYGISSVDDVRNTMKPIVTLSPELEQKNKELKEYLYKNFYTHYQVEIMNQKGLRIIQELFELFINNPRLLDPSTLERLNHTPLQRVVCDYIAGMTDRYAFNTYRKLCSLSERYNF</sequence>
<evidence type="ECO:0000259" key="3">
    <source>
        <dbReference type="PROSITE" id="PS51831"/>
    </source>
</evidence>
<dbReference type="InterPro" id="IPR006261">
    <property type="entry name" value="dGTPase"/>
</dbReference>
<dbReference type="PANTHER" id="PTHR11373">
    <property type="entry name" value="DEOXYNUCLEOSIDE TRIPHOSPHATE TRIPHOSPHOHYDROLASE"/>
    <property type="match status" value="1"/>
</dbReference>